<sequence length="422" mass="47756">MAGRIRDFVQKDEITVCAPSDVDLPEYPKDFFARGKKPQLVVGTRDTLGQLRGYVYSGLLDGTVLIQHVNSYLYLVLKEKKERNEKKWTSFGITIAEENMDINVFCMVDVKEEPSVGSDGKVHPDAIVDDDRWLPTYLLGLYRVGRATVPEYRALLMKNLMQQCLAMSPRAKPLVRDTDIFYDIWSVDRNYCKIVACTDMFYNRFKKSVDSGIRFGTIASRFKDCAALSTFSHLVRISGLTEHEVCYWVMLNDIRKEIRQMMMKGNEIDNPESYMPYLADFGISGKSPYSTVRNPCFHFWGQLTALLLRASRSKNARVPNDIPLSDLTTASWLFAYAIGRTADLQIQFGKIGDAAPPPMTVEADGPDPPTSKDPVEWLAWYVDNGKIPTLDMKRFGKAAVAALSELRVNTIGKYAKGYFDTC</sequence>
<evidence type="ECO:0000256" key="10">
    <source>
        <dbReference type="ARBA" id="ARBA00023200"/>
    </source>
</evidence>
<feature type="domain" description="Rhabdovirus nucleocapsid" evidence="15">
    <location>
        <begin position="11"/>
        <end position="402"/>
    </location>
</feature>
<comment type="subcellular location">
    <subcellularLocation>
        <location evidence="1">Host cytoplasm</location>
    </subcellularLocation>
    <subcellularLocation>
        <location evidence="2">Virion</location>
    </subcellularLocation>
</comment>
<dbReference type="GO" id="GO:1990904">
    <property type="term" value="C:ribonucleoprotein complex"/>
    <property type="evidence" value="ECO:0007669"/>
    <property type="project" value="UniProtKB-KW"/>
</dbReference>
<evidence type="ECO:0000256" key="2">
    <source>
        <dbReference type="ARBA" id="ARBA00004328"/>
    </source>
</evidence>
<accession>A0AAE9C4A4</accession>
<organism evidence="16 17">
    <name type="scientific">Mediterranean bat virus</name>
    <dbReference type="NCBI Taxonomy" id="2892035"/>
    <lineage>
        <taxon>Viruses</taxon>
        <taxon>Riboviria</taxon>
        <taxon>Orthornavirae</taxon>
        <taxon>Negarnaviricota</taxon>
        <taxon>Haploviricotina</taxon>
        <taxon>Monjiviricetes</taxon>
        <taxon>Mononegavirales</taxon>
        <taxon>Rhabdoviridae</taxon>
        <taxon>Alpharhabdovirinae</taxon>
        <taxon>Vesiculovirus</taxon>
        <taxon>Vesiculovirus mediterranean</taxon>
    </lineage>
</organism>
<proteinExistence type="inferred from homology"/>
<comment type="similarity">
    <text evidence="3">Belongs to the vesiculovirus nucleocapsid protein family.</text>
</comment>
<dbReference type="KEGG" id="vg:80539730"/>
<dbReference type="GO" id="GO:0019013">
    <property type="term" value="C:viral nucleocapsid"/>
    <property type="evidence" value="ECO:0007669"/>
    <property type="project" value="UniProtKB-KW"/>
</dbReference>
<evidence type="ECO:0000256" key="14">
    <source>
        <dbReference type="ARBA" id="ARBA00050000"/>
    </source>
</evidence>
<evidence type="ECO:0000256" key="9">
    <source>
        <dbReference type="ARBA" id="ARBA00023086"/>
    </source>
</evidence>
<dbReference type="EMBL" id="MW557336">
    <property type="protein sequence ID" value="UED36902.1"/>
    <property type="molecule type" value="Viral_cRNA"/>
</dbReference>
<evidence type="ECO:0000313" key="16">
    <source>
        <dbReference type="EMBL" id="UED36902.1"/>
    </source>
</evidence>
<dbReference type="Gene3D" id="1.10.3610.10">
    <property type="entry name" value="Nucleoprotein"/>
    <property type="match status" value="1"/>
</dbReference>
<dbReference type="Proteomes" id="UP000830579">
    <property type="component" value="Segment"/>
</dbReference>
<dbReference type="Gene3D" id="1.10.3570.10">
    <property type="entry name" value="Rhabdovirus nucleocapsid protein like domain"/>
    <property type="match status" value="1"/>
</dbReference>
<evidence type="ECO:0000313" key="17">
    <source>
        <dbReference type="Proteomes" id="UP000830579"/>
    </source>
</evidence>
<evidence type="ECO:0000256" key="12">
    <source>
        <dbReference type="ARBA" id="ARBA00033344"/>
    </source>
</evidence>
<evidence type="ECO:0000256" key="7">
    <source>
        <dbReference type="ARBA" id="ARBA00022844"/>
    </source>
</evidence>
<dbReference type="RefSeq" id="YP_010801045.1">
    <property type="nucleotide sequence ID" value="NC_076939.1"/>
</dbReference>
<evidence type="ECO:0000256" key="11">
    <source>
        <dbReference type="ARBA" id="ARBA00023274"/>
    </source>
</evidence>
<keyword evidence="7" id="KW-0946">Virion</keyword>
<dbReference type="InterPro" id="IPR023330">
    <property type="entry name" value="Rhabdovirus_ncapsid_N"/>
</dbReference>
<keyword evidence="17" id="KW-1185">Reference proteome</keyword>
<protein>
    <recommendedName>
        <fullName evidence="4">Nucleoprotein</fullName>
    </recommendedName>
    <alternativeName>
        <fullName evidence="12">Nucleocapsid protein</fullName>
    </alternativeName>
</protein>
<name>A0AAE9C4A4_9RHAB</name>
<keyword evidence="10" id="KW-1035">Host cytoplasm</keyword>
<evidence type="ECO:0000256" key="6">
    <source>
        <dbReference type="ARBA" id="ARBA00022561"/>
    </source>
</evidence>
<evidence type="ECO:0000256" key="13">
    <source>
        <dbReference type="ARBA" id="ARBA00049977"/>
    </source>
</evidence>
<evidence type="ECO:0000256" key="1">
    <source>
        <dbReference type="ARBA" id="ARBA00004192"/>
    </source>
</evidence>
<dbReference type="SUPFAM" id="SSF140809">
    <property type="entry name" value="Rhabdovirus nucleoprotein-like"/>
    <property type="match status" value="1"/>
</dbReference>
<dbReference type="GO" id="GO:0003723">
    <property type="term" value="F:RNA binding"/>
    <property type="evidence" value="ECO:0007669"/>
    <property type="project" value="UniProtKB-KW"/>
</dbReference>
<comment type="function">
    <text evidence="13">Encapsidates the genome in a ratio of one N per nine ribonucleotides, protecting it from nucleases. The encapsidated genomic RNA is termed the NC and serves as template for transcription and replication. The nucleocapsid is bullet-shaped with the tip containing 8 turns of a conical spiral before reaching the helical cylindrical trunk. Nucleocapsid assembly is concomitant with replication, therefore viral replication depends on the intracellular concentration of free N, termed N(0). All replicative products are resistant to nucleases.</text>
</comment>
<comment type="subunit">
    <text evidence="14">Homomultimerizes to form the nucleocapsid. Binds to viral genomic RNA; this interaction contributes to the virion assembly. N in the nucleocapsid interacts (via C-terminus) with the P protein (via C-terminus); this interaction allows to package the L polymerase in the virion and positions the polymerase on the template, since P acts as a bridge between N and L. N(0) interacts with the P protein; this interaction prevents the uncontrolled aggregation of N(0). Interacts with the matrix protein (inner layer); this interaction contributes to the virion assembly. Interacts with the L polymerase.</text>
</comment>
<keyword evidence="6" id="KW-0167">Capsid protein</keyword>
<dbReference type="InterPro" id="IPR035961">
    <property type="entry name" value="Rhabdovirus_nucleoprotein-like"/>
</dbReference>
<evidence type="ECO:0000256" key="5">
    <source>
        <dbReference type="ARBA" id="ARBA00022497"/>
    </source>
</evidence>
<keyword evidence="5" id="KW-1139">Helical capsid protein</keyword>
<keyword evidence="8" id="KW-0694">RNA-binding</keyword>
<evidence type="ECO:0000256" key="4">
    <source>
        <dbReference type="ARBA" id="ARBA00014389"/>
    </source>
</evidence>
<dbReference type="GeneID" id="80539730"/>
<dbReference type="InterPro" id="IPR000448">
    <property type="entry name" value="Rhabdo_ncapsid"/>
</dbReference>
<dbReference type="InterPro" id="IPR023331">
    <property type="entry name" value="Rhabdovirus_ncapsid_C"/>
</dbReference>
<gene>
    <name evidence="16" type="primary">N</name>
</gene>
<reference evidence="16" key="1">
    <citation type="submission" date="2021-02" db="EMBL/GenBank/DDBJ databases">
        <title>Novel bat vesiculovirus in the Mediterranean region.</title>
        <authorList>
            <person name="Luo D."/>
            <person name="Harazim M."/>
            <person name="Maufrais C."/>
            <person name="Bonas S."/>
            <person name="Martinkova N."/>
            <person name="Lalis A."/>
            <person name="Nakoune E."/>
            <person name="Valery Adjogoua E."/>
            <person name="Douno M."/>
            <person name="Kadjo B."/>
            <person name="Pikula J."/>
            <person name="Shi Z."/>
            <person name="Bourhy H."/>
            <person name="Serra-Cobo J."/>
            <person name="Dacheux L."/>
        </authorList>
    </citation>
    <scope>NUCLEOTIDE SEQUENCE</scope>
    <source>
        <strain evidence="16">A09181</strain>
    </source>
</reference>
<evidence type="ECO:0000256" key="8">
    <source>
        <dbReference type="ARBA" id="ARBA00022884"/>
    </source>
</evidence>
<keyword evidence="11" id="KW-0687">Ribonucleoprotein</keyword>
<evidence type="ECO:0000259" key="15">
    <source>
        <dbReference type="Pfam" id="PF00945"/>
    </source>
</evidence>
<dbReference type="Pfam" id="PF00945">
    <property type="entry name" value="Rhabdo_ncap"/>
    <property type="match status" value="1"/>
</dbReference>
<dbReference type="GO" id="GO:0030430">
    <property type="term" value="C:host cell cytoplasm"/>
    <property type="evidence" value="ECO:0007669"/>
    <property type="project" value="UniProtKB-SubCell"/>
</dbReference>
<dbReference type="GO" id="GO:0019029">
    <property type="term" value="C:helical viral capsid"/>
    <property type="evidence" value="ECO:0007669"/>
    <property type="project" value="UniProtKB-KW"/>
</dbReference>
<evidence type="ECO:0000256" key="3">
    <source>
        <dbReference type="ARBA" id="ARBA00009733"/>
    </source>
</evidence>
<keyword evidence="9" id="KW-0543">Viral nucleoprotein</keyword>